<evidence type="ECO:0000313" key="1">
    <source>
        <dbReference type="EMBL" id="GFR21784.1"/>
    </source>
</evidence>
<protein>
    <submittedName>
        <fullName evidence="1">Uncharacterized protein</fullName>
    </submittedName>
</protein>
<accession>A0A8X6IGI7</accession>
<reference evidence="1" key="1">
    <citation type="submission" date="2020-07" db="EMBL/GenBank/DDBJ databases">
        <title>Multicomponent nature underlies the extraordinary mechanical properties of spider dragline silk.</title>
        <authorList>
            <person name="Kono N."/>
            <person name="Nakamura H."/>
            <person name="Mori M."/>
            <person name="Yoshida Y."/>
            <person name="Ohtoshi R."/>
            <person name="Malay A.D."/>
            <person name="Moran D.A.P."/>
            <person name="Tomita M."/>
            <person name="Numata K."/>
            <person name="Arakawa K."/>
        </authorList>
    </citation>
    <scope>NUCLEOTIDE SEQUENCE</scope>
</reference>
<evidence type="ECO:0000313" key="2">
    <source>
        <dbReference type="Proteomes" id="UP000887116"/>
    </source>
</evidence>
<keyword evidence="2" id="KW-1185">Reference proteome</keyword>
<sequence>MLDQTPGTSVWPLAITNGKSGTTVPRVLQDEALHQFHVQRVQLLQPDYHPRRVEFAQFVNQSATYMHFAISVLFCDEAAFLCEWVFNSHVVLKQPTRHPTTFRTTMLHC</sequence>
<comment type="caution">
    <text evidence="1">The sequence shown here is derived from an EMBL/GenBank/DDBJ whole genome shotgun (WGS) entry which is preliminary data.</text>
</comment>
<proteinExistence type="predicted"/>
<organism evidence="1 2">
    <name type="scientific">Trichonephila clavata</name>
    <name type="common">Joro spider</name>
    <name type="synonym">Nephila clavata</name>
    <dbReference type="NCBI Taxonomy" id="2740835"/>
    <lineage>
        <taxon>Eukaryota</taxon>
        <taxon>Metazoa</taxon>
        <taxon>Ecdysozoa</taxon>
        <taxon>Arthropoda</taxon>
        <taxon>Chelicerata</taxon>
        <taxon>Arachnida</taxon>
        <taxon>Araneae</taxon>
        <taxon>Araneomorphae</taxon>
        <taxon>Entelegynae</taxon>
        <taxon>Araneoidea</taxon>
        <taxon>Nephilidae</taxon>
        <taxon>Trichonephila</taxon>
    </lineage>
</organism>
<name>A0A8X6IGI7_TRICU</name>
<gene>
    <name evidence="1" type="ORF">TNCT_717751</name>
</gene>
<dbReference type="AlphaFoldDB" id="A0A8X6IGI7"/>
<dbReference type="OrthoDB" id="7902892at2759"/>
<dbReference type="EMBL" id="BMAO01028066">
    <property type="protein sequence ID" value="GFR21784.1"/>
    <property type="molecule type" value="Genomic_DNA"/>
</dbReference>
<dbReference type="Proteomes" id="UP000887116">
    <property type="component" value="Unassembled WGS sequence"/>
</dbReference>